<gene>
    <name evidence="1" type="ORF">SAMN04488056_10319</name>
</gene>
<evidence type="ECO:0000313" key="2">
    <source>
        <dbReference type="Proteomes" id="UP000199236"/>
    </source>
</evidence>
<organism evidence="1 2">
    <name type="scientific">Cohaesibacter marisflavi</name>
    <dbReference type="NCBI Taxonomy" id="655353"/>
    <lineage>
        <taxon>Bacteria</taxon>
        <taxon>Pseudomonadati</taxon>
        <taxon>Pseudomonadota</taxon>
        <taxon>Alphaproteobacteria</taxon>
        <taxon>Hyphomicrobiales</taxon>
        <taxon>Cohaesibacteraceae</taxon>
    </lineage>
</organism>
<dbReference type="STRING" id="655353.SAMN04488056_10319"/>
<dbReference type="AlphaFoldDB" id="A0A1I5E4P2"/>
<dbReference type="Proteomes" id="UP000199236">
    <property type="component" value="Unassembled WGS sequence"/>
</dbReference>
<sequence length="65" mass="7322">MALRRLKIGNKVRIRDFENSNEFLDGVGTIVEVQDAGLGIIIKVAVGESEDWYLSERLEPLLHVV</sequence>
<reference evidence="1 2" key="1">
    <citation type="submission" date="2016-10" db="EMBL/GenBank/DDBJ databases">
        <authorList>
            <person name="de Groot N.N."/>
        </authorList>
    </citation>
    <scope>NUCLEOTIDE SEQUENCE [LARGE SCALE GENOMIC DNA]</scope>
    <source>
        <strain evidence="1 2">CGMCC 1.9157</strain>
    </source>
</reference>
<keyword evidence="2" id="KW-1185">Reference proteome</keyword>
<dbReference type="EMBL" id="FOVR01000003">
    <property type="protein sequence ID" value="SFO06220.1"/>
    <property type="molecule type" value="Genomic_DNA"/>
</dbReference>
<evidence type="ECO:0008006" key="3">
    <source>
        <dbReference type="Google" id="ProtNLM"/>
    </source>
</evidence>
<proteinExistence type="predicted"/>
<accession>A0A1I5E4P2</accession>
<protein>
    <recommendedName>
        <fullName evidence="3">DUF4926 domain-containing protein</fullName>
    </recommendedName>
</protein>
<name>A0A1I5E4P2_9HYPH</name>
<evidence type="ECO:0000313" key="1">
    <source>
        <dbReference type="EMBL" id="SFO06220.1"/>
    </source>
</evidence>